<sequence>MIHRTHVESKSYRWVAEPRGSRAHLGAEEATAPTAARTTSNLCEGTRPLRLDWRNVVGDCAQNTSMSAGKGDRLQDDGSRLHVTAAGATAGLISRFVIAPLDVIKIRLQLQSHPLRRPAPAPAPRAGDGAPIYRGTLSTLRHILQHEGVRGLWKGNVPAELLYICYSAVQFSTYRAATQRLRRLQPRPPAAAQSFAAGALAGAAATAATYPLDLLRTRFAAQSRERVYRSLPQAVARIARDEGPRGFFRGLGPALAQIAPYMGLFFAVYEAARGPLARAAEYASYGGGGGGEAAAGMVASVVAKTGTFPLDLVRKRIQVQGPTRGRYVLKDIPEYNRGAARALQMILATEGIRGLYRGLTVSLVKAAPAAAVTMWTYERSLRFYEELALGRTEKKME</sequence>
<evidence type="ECO:0000256" key="1">
    <source>
        <dbReference type="ARBA" id="ARBA00002238"/>
    </source>
</evidence>
<evidence type="ECO:0000313" key="15">
    <source>
        <dbReference type="Proteomes" id="UP001217918"/>
    </source>
</evidence>
<name>A0AAD9I931_9PEZI</name>
<feature type="repeat" description="Solcar" evidence="12">
    <location>
        <begin position="287"/>
        <end position="383"/>
    </location>
</feature>
<evidence type="ECO:0000256" key="11">
    <source>
        <dbReference type="ARBA" id="ARBA00023136"/>
    </source>
</evidence>
<feature type="repeat" description="Solcar" evidence="12">
    <location>
        <begin position="189"/>
        <end position="275"/>
    </location>
</feature>
<keyword evidence="7" id="KW-0677">Repeat</keyword>
<evidence type="ECO:0000256" key="10">
    <source>
        <dbReference type="ARBA" id="ARBA00023128"/>
    </source>
</evidence>
<keyword evidence="11 12" id="KW-0472">Membrane</keyword>
<accession>A0AAD9I931</accession>
<comment type="caution">
    <text evidence="14">The sequence shown here is derived from an EMBL/GenBank/DDBJ whole genome shotgun (WGS) entry which is preliminary data.</text>
</comment>
<comment type="similarity">
    <text evidence="3 13">Belongs to the mitochondrial carrier (TC 2.A.29) family.</text>
</comment>
<dbReference type="Pfam" id="PF00153">
    <property type="entry name" value="Mito_carr"/>
    <property type="match status" value="3"/>
</dbReference>
<protein>
    <recommendedName>
        <fullName evidence="4">Mitochondrial thiamine pyrophosphate carrier 1</fullName>
    </recommendedName>
</protein>
<evidence type="ECO:0000256" key="13">
    <source>
        <dbReference type="RuleBase" id="RU000488"/>
    </source>
</evidence>
<keyword evidence="10" id="KW-0496">Mitochondrion</keyword>
<dbReference type="InterPro" id="IPR050567">
    <property type="entry name" value="Mitochondrial_Carrier"/>
</dbReference>
<gene>
    <name evidence="14" type="ORF">P8C59_007220</name>
</gene>
<dbReference type="InterPro" id="IPR002067">
    <property type="entry name" value="MCP"/>
</dbReference>
<evidence type="ECO:0000256" key="2">
    <source>
        <dbReference type="ARBA" id="ARBA00004448"/>
    </source>
</evidence>
<dbReference type="SUPFAM" id="SSF103506">
    <property type="entry name" value="Mitochondrial carrier"/>
    <property type="match status" value="1"/>
</dbReference>
<reference evidence="14" key="1">
    <citation type="journal article" date="2023" name="Mol. Plant Microbe Interact.">
        <title>Elucidating the Obligate Nature and Biological Capacity of an Invasive Fungal Corn Pathogen.</title>
        <authorList>
            <person name="MacCready J.S."/>
            <person name="Roggenkamp E.M."/>
            <person name="Gdanetz K."/>
            <person name="Chilvers M.I."/>
        </authorList>
    </citation>
    <scope>NUCLEOTIDE SEQUENCE</scope>
    <source>
        <strain evidence="14">PM02</strain>
    </source>
</reference>
<dbReference type="GO" id="GO:0005743">
    <property type="term" value="C:mitochondrial inner membrane"/>
    <property type="evidence" value="ECO:0007669"/>
    <property type="project" value="UniProtKB-SubCell"/>
</dbReference>
<keyword evidence="5 13" id="KW-0813">Transport</keyword>
<dbReference type="EMBL" id="JAQQPM010000006">
    <property type="protein sequence ID" value="KAK2072894.1"/>
    <property type="molecule type" value="Genomic_DNA"/>
</dbReference>
<evidence type="ECO:0000256" key="5">
    <source>
        <dbReference type="ARBA" id="ARBA00022448"/>
    </source>
</evidence>
<evidence type="ECO:0000256" key="9">
    <source>
        <dbReference type="ARBA" id="ARBA00022989"/>
    </source>
</evidence>
<proteinExistence type="inferred from homology"/>
<comment type="function">
    <text evidence="1">Mitochondrial transporter that mediates uptake of thiamine pyrophosphate (ThPP) into mitochondria.</text>
</comment>
<evidence type="ECO:0000256" key="7">
    <source>
        <dbReference type="ARBA" id="ARBA00022737"/>
    </source>
</evidence>
<dbReference type="PROSITE" id="PS50920">
    <property type="entry name" value="SOLCAR"/>
    <property type="match status" value="3"/>
</dbReference>
<dbReference type="FunFam" id="1.50.40.10:FF:000011">
    <property type="entry name" value="Mitochondrial thiamine pyrophosphate carrier 1"/>
    <property type="match status" value="1"/>
</dbReference>
<dbReference type="Proteomes" id="UP001217918">
    <property type="component" value="Unassembled WGS sequence"/>
</dbReference>
<dbReference type="PANTHER" id="PTHR45624">
    <property type="entry name" value="MITOCHONDRIAL BASIC AMINO ACIDS TRANSPORTER-RELATED"/>
    <property type="match status" value="1"/>
</dbReference>
<organism evidence="14 15">
    <name type="scientific">Phyllachora maydis</name>
    <dbReference type="NCBI Taxonomy" id="1825666"/>
    <lineage>
        <taxon>Eukaryota</taxon>
        <taxon>Fungi</taxon>
        <taxon>Dikarya</taxon>
        <taxon>Ascomycota</taxon>
        <taxon>Pezizomycotina</taxon>
        <taxon>Sordariomycetes</taxon>
        <taxon>Sordariomycetidae</taxon>
        <taxon>Phyllachorales</taxon>
        <taxon>Phyllachoraceae</taxon>
        <taxon>Phyllachora</taxon>
    </lineage>
</organism>
<keyword evidence="8" id="KW-0999">Mitochondrion inner membrane</keyword>
<dbReference type="AlphaFoldDB" id="A0AAD9I931"/>
<feature type="repeat" description="Solcar" evidence="12">
    <location>
        <begin position="78"/>
        <end position="180"/>
    </location>
</feature>
<comment type="subcellular location">
    <subcellularLocation>
        <location evidence="2">Mitochondrion inner membrane</location>
        <topology evidence="2">Multi-pass membrane protein</topology>
    </subcellularLocation>
</comment>
<evidence type="ECO:0000256" key="12">
    <source>
        <dbReference type="PROSITE-ProRule" id="PRU00282"/>
    </source>
</evidence>
<dbReference type="InterPro" id="IPR018108">
    <property type="entry name" value="MCP_transmembrane"/>
</dbReference>
<evidence type="ECO:0000313" key="14">
    <source>
        <dbReference type="EMBL" id="KAK2072894.1"/>
    </source>
</evidence>
<evidence type="ECO:0000256" key="6">
    <source>
        <dbReference type="ARBA" id="ARBA00022692"/>
    </source>
</evidence>
<dbReference type="InterPro" id="IPR023395">
    <property type="entry name" value="MCP_dom_sf"/>
</dbReference>
<keyword evidence="9" id="KW-1133">Transmembrane helix</keyword>
<evidence type="ECO:0000256" key="8">
    <source>
        <dbReference type="ARBA" id="ARBA00022792"/>
    </source>
</evidence>
<keyword evidence="15" id="KW-1185">Reference proteome</keyword>
<keyword evidence="6 12" id="KW-0812">Transmembrane</keyword>
<dbReference type="Gene3D" id="1.50.40.10">
    <property type="entry name" value="Mitochondrial carrier domain"/>
    <property type="match status" value="1"/>
</dbReference>
<evidence type="ECO:0000256" key="3">
    <source>
        <dbReference type="ARBA" id="ARBA00006375"/>
    </source>
</evidence>
<evidence type="ECO:0000256" key="4">
    <source>
        <dbReference type="ARBA" id="ARBA00021935"/>
    </source>
</evidence>
<dbReference type="GO" id="GO:0090422">
    <property type="term" value="F:thiamine pyrophosphate transmembrane transporter activity"/>
    <property type="evidence" value="ECO:0007669"/>
    <property type="project" value="UniProtKB-ARBA"/>
</dbReference>
<dbReference type="PRINTS" id="PR00926">
    <property type="entry name" value="MITOCARRIER"/>
</dbReference>
<dbReference type="PANTHER" id="PTHR45624:SF10">
    <property type="entry name" value="SLC (SOLUTE CARRIER) HOMOLOG"/>
    <property type="match status" value="1"/>
</dbReference>